<evidence type="ECO:0000313" key="2">
    <source>
        <dbReference type="EMBL" id="SHI87912.1"/>
    </source>
</evidence>
<dbReference type="EMBL" id="FQZO01000002">
    <property type="protein sequence ID" value="SHI87912.1"/>
    <property type="molecule type" value="Genomic_DNA"/>
</dbReference>
<dbReference type="Gene3D" id="3.40.50.1820">
    <property type="entry name" value="alpha/beta hydrolase"/>
    <property type="match status" value="1"/>
</dbReference>
<dbReference type="OrthoDB" id="31158at2"/>
<gene>
    <name evidence="2" type="ORF">SAMN05444401_1664</name>
</gene>
<dbReference type="PANTHER" id="PTHR47381">
    <property type="entry name" value="ALPHA/BETA-HYDROLASES SUPERFAMILY PROTEIN"/>
    <property type="match status" value="1"/>
</dbReference>
<keyword evidence="3" id="KW-1185">Reference proteome</keyword>
<dbReference type="PANTHER" id="PTHR47381:SF3">
    <property type="entry name" value="ALPHA_BETA-HYDROLASES SUPERFAMILY PROTEIN"/>
    <property type="match status" value="1"/>
</dbReference>
<dbReference type="Pfam" id="PF00326">
    <property type="entry name" value="Peptidase_S9"/>
    <property type="match status" value="1"/>
</dbReference>
<dbReference type="GO" id="GO:0006508">
    <property type="term" value="P:proteolysis"/>
    <property type="evidence" value="ECO:0007669"/>
    <property type="project" value="InterPro"/>
</dbReference>
<proteinExistence type="predicted"/>
<evidence type="ECO:0000313" key="3">
    <source>
        <dbReference type="Proteomes" id="UP000184080"/>
    </source>
</evidence>
<accession>A0A1M6ER27</accession>
<evidence type="ECO:0000259" key="1">
    <source>
        <dbReference type="Pfam" id="PF00326"/>
    </source>
</evidence>
<dbReference type="STRING" id="1121298.SAMN05444401_1664"/>
<sequence>MLKNESLSVNRIEVLGIPCIVIKEKKAKGKLPTVFLYHGWSSQKENHTMFGETLALYGYMVIIPDALYHGERGSLNYDDATMAAKHFWEIVFNNIEESEKLIKMAVEELGADEKNMALLGHSMGGFSAAGIFTKHPEIKTVININGSFAYEKAEKLFLKAAEGFTVPKEHLEELRSYDPTSHKESFNLRPILMLHGEADAIVPIESQEYFYNEILEYYKEAPEKLEFTKVPRLNHYITIGMVEDTINWFNNHLMHK</sequence>
<dbReference type="InterPro" id="IPR029058">
    <property type="entry name" value="AB_hydrolase_fold"/>
</dbReference>
<feature type="domain" description="Peptidase S9 prolyl oligopeptidase catalytic" evidence="1">
    <location>
        <begin position="55"/>
        <end position="242"/>
    </location>
</feature>
<dbReference type="Proteomes" id="UP000184080">
    <property type="component" value="Unassembled WGS sequence"/>
</dbReference>
<dbReference type="SUPFAM" id="SSF53474">
    <property type="entry name" value="alpha/beta-Hydrolases"/>
    <property type="match status" value="1"/>
</dbReference>
<dbReference type="GO" id="GO:0008236">
    <property type="term" value="F:serine-type peptidase activity"/>
    <property type="evidence" value="ECO:0007669"/>
    <property type="project" value="InterPro"/>
</dbReference>
<reference evidence="2 3" key="1">
    <citation type="submission" date="2016-11" db="EMBL/GenBank/DDBJ databases">
        <authorList>
            <person name="Jaros S."/>
            <person name="Januszkiewicz K."/>
            <person name="Wedrychowicz H."/>
        </authorList>
    </citation>
    <scope>NUCLEOTIDE SEQUENCE [LARGE SCALE GENOMIC DNA]</scope>
    <source>
        <strain evidence="2 3">DSM 21864</strain>
    </source>
</reference>
<dbReference type="AlphaFoldDB" id="A0A1M6ER27"/>
<dbReference type="InterPro" id="IPR001375">
    <property type="entry name" value="Peptidase_S9_cat"/>
</dbReference>
<protein>
    <recommendedName>
        <fullName evidence="1">Peptidase S9 prolyl oligopeptidase catalytic domain-containing protein</fullName>
    </recommendedName>
</protein>
<name>A0A1M6ER27_9CLOT</name>
<organism evidence="2 3">
    <name type="scientific">Clostridium amylolyticum</name>
    <dbReference type="NCBI Taxonomy" id="1121298"/>
    <lineage>
        <taxon>Bacteria</taxon>
        <taxon>Bacillati</taxon>
        <taxon>Bacillota</taxon>
        <taxon>Clostridia</taxon>
        <taxon>Eubacteriales</taxon>
        <taxon>Clostridiaceae</taxon>
        <taxon>Clostridium</taxon>
    </lineage>
</organism>
<dbReference type="RefSeq" id="WP_073005429.1">
    <property type="nucleotide sequence ID" value="NZ_FQZO01000002.1"/>
</dbReference>